<reference evidence="1" key="1">
    <citation type="submission" date="2019-08" db="EMBL/GenBank/DDBJ databases">
        <authorList>
            <person name="Kucharzyk K."/>
            <person name="Murdoch R.W."/>
            <person name="Higgins S."/>
            <person name="Loffler F."/>
        </authorList>
    </citation>
    <scope>NUCLEOTIDE SEQUENCE</scope>
</reference>
<sequence>MAQYLKSRRQIRLLADPAQVDRQLLADYSLDQEAETTLVDLMESQDLELLRQEISTSRHSAVCLFTSDYFLSAIGEMVKELCPAADIVTANNFNICCGEGVCGACSLAGEKGETIKMCKCQLDGKDLLRRKVVWE</sequence>
<evidence type="ECO:0000313" key="1">
    <source>
        <dbReference type="EMBL" id="MPN30928.1"/>
    </source>
</evidence>
<dbReference type="EMBL" id="VSSQ01082231">
    <property type="protein sequence ID" value="MPN30928.1"/>
    <property type="molecule type" value="Genomic_DNA"/>
</dbReference>
<evidence type="ECO:0008006" key="2">
    <source>
        <dbReference type="Google" id="ProtNLM"/>
    </source>
</evidence>
<protein>
    <recommendedName>
        <fullName evidence="2">Dihydroorotate dehydrogenase B (NAD(+)), electron transfer subunit</fullName>
    </recommendedName>
</protein>
<organism evidence="1">
    <name type="scientific">bioreactor metagenome</name>
    <dbReference type="NCBI Taxonomy" id="1076179"/>
    <lineage>
        <taxon>unclassified sequences</taxon>
        <taxon>metagenomes</taxon>
        <taxon>ecological metagenomes</taxon>
    </lineage>
</organism>
<accession>A0A645GVT2</accession>
<comment type="caution">
    <text evidence="1">The sequence shown here is derived from an EMBL/GenBank/DDBJ whole genome shotgun (WGS) entry which is preliminary data.</text>
</comment>
<gene>
    <name evidence="1" type="ORF">SDC9_178399</name>
</gene>
<dbReference type="AlphaFoldDB" id="A0A645GVT2"/>
<name>A0A645GVT2_9ZZZZ</name>
<proteinExistence type="predicted"/>